<comment type="subcellular location">
    <subcellularLocation>
        <location evidence="1">Membrane</location>
        <topology evidence="1">Multi-pass membrane protein</topology>
    </subcellularLocation>
</comment>
<dbReference type="Gene3D" id="1.20.1250.20">
    <property type="entry name" value="MFS general substrate transporter like domains"/>
    <property type="match status" value="1"/>
</dbReference>
<feature type="transmembrane region" description="Helical" evidence="7">
    <location>
        <begin position="365"/>
        <end position="386"/>
    </location>
</feature>
<dbReference type="OrthoDB" id="10021397at2759"/>
<feature type="domain" description="Major facilitator superfamily (MFS) profile" evidence="8">
    <location>
        <begin position="49"/>
        <end position="561"/>
    </location>
</feature>
<keyword evidence="4 7" id="KW-1133">Transmembrane helix</keyword>
<feature type="transmembrane region" description="Helical" evidence="7">
    <location>
        <begin position="48"/>
        <end position="71"/>
    </location>
</feature>
<feature type="transmembrane region" description="Helical" evidence="7">
    <location>
        <begin position="309"/>
        <end position="329"/>
    </location>
</feature>
<feature type="transmembrane region" description="Helical" evidence="7">
    <location>
        <begin position="462"/>
        <end position="479"/>
    </location>
</feature>
<dbReference type="GO" id="GO:0022857">
    <property type="term" value="F:transmembrane transporter activity"/>
    <property type="evidence" value="ECO:0007669"/>
    <property type="project" value="InterPro"/>
</dbReference>
<dbReference type="GO" id="GO:0005886">
    <property type="term" value="C:plasma membrane"/>
    <property type="evidence" value="ECO:0007669"/>
    <property type="project" value="TreeGrafter"/>
</dbReference>
<feature type="region of interest" description="Disordered" evidence="6">
    <location>
        <begin position="1"/>
        <end position="40"/>
    </location>
</feature>
<feature type="transmembrane region" description="Helical" evidence="7">
    <location>
        <begin position="83"/>
        <end position="102"/>
    </location>
</feature>
<accession>A0A1L9P8F3</accession>
<dbReference type="Pfam" id="PF07690">
    <property type="entry name" value="MFS_1"/>
    <property type="match status" value="1"/>
</dbReference>
<dbReference type="VEuPathDB" id="FungiDB:ASPVEDRAFT_37246"/>
<gene>
    <name evidence="9" type="ORF">ASPVEDRAFT_37246</name>
</gene>
<dbReference type="RefSeq" id="XP_040663572.1">
    <property type="nucleotide sequence ID" value="XM_040811424.1"/>
</dbReference>
<feature type="transmembrane region" description="Helical" evidence="7">
    <location>
        <begin position="392"/>
        <end position="411"/>
    </location>
</feature>
<reference evidence="10" key="1">
    <citation type="journal article" date="2017" name="Genome Biol.">
        <title>Comparative genomics reveals high biological diversity and specific adaptations in the industrially and medically important fungal genus Aspergillus.</title>
        <authorList>
            <person name="de Vries R.P."/>
            <person name="Riley R."/>
            <person name="Wiebenga A."/>
            <person name="Aguilar-Osorio G."/>
            <person name="Amillis S."/>
            <person name="Uchima C.A."/>
            <person name="Anderluh G."/>
            <person name="Asadollahi M."/>
            <person name="Askin M."/>
            <person name="Barry K."/>
            <person name="Battaglia E."/>
            <person name="Bayram O."/>
            <person name="Benocci T."/>
            <person name="Braus-Stromeyer S.A."/>
            <person name="Caldana C."/>
            <person name="Canovas D."/>
            <person name="Cerqueira G.C."/>
            <person name="Chen F."/>
            <person name="Chen W."/>
            <person name="Choi C."/>
            <person name="Clum A."/>
            <person name="Dos Santos R.A."/>
            <person name="Damasio A.R."/>
            <person name="Diallinas G."/>
            <person name="Emri T."/>
            <person name="Fekete E."/>
            <person name="Flipphi M."/>
            <person name="Freyberg S."/>
            <person name="Gallo A."/>
            <person name="Gournas C."/>
            <person name="Habgood R."/>
            <person name="Hainaut M."/>
            <person name="Harispe M.L."/>
            <person name="Henrissat B."/>
            <person name="Hilden K.S."/>
            <person name="Hope R."/>
            <person name="Hossain A."/>
            <person name="Karabika E."/>
            <person name="Karaffa L."/>
            <person name="Karanyi Z."/>
            <person name="Krasevec N."/>
            <person name="Kuo A."/>
            <person name="Kusch H."/>
            <person name="LaButti K."/>
            <person name="Lagendijk E.L."/>
            <person name="Lapidus A."/>
            <person name="Levasseur A."/>
            <person name="Lindquist E."/>
            <person name="Lipzen A."/>
            <person name="Logrieco A.F."/>
            <person name="MacCabe A."/>
            <person name="Maekelae M.R."/>
            <person name="Malavazi I."/>
            <person name="Melin P."/>
            <person name="Meyer V."/>
            <person name="Mielnichuk N."/>
            <person name="Miskei M."/>
            <person name="Molnar A.P."/>
            <person name="Mule G."/>
            <person name="Ngan C.Y."/>
            <person name="Orejas M."/>
            <person name="Orosz E."/>
            <person name="Ouedraogo J.P."/>
            <person name="Overkamp K.M."/>
            <person name="Park H.-S."/>
            <person name="Perrone G."/>
            <person name="Piumi F."/>
            <person name="Punt P.J."/>
            <person name="Ram A.F."/>
            <person name="Ramon A."/>
            <person name="Rauscher S."/>
            <person name="Record E."/>
            <person name="Riano-Pachon D.M."/>
            <person name="Robert V."/>
            <person name="Roehrig J."/>
            <person name="Ruller R."/>
            <person name="Salamov A."/>
            <person name="Salih N.S."/>
            <person name="Samson R.A."/>
            <person name="Sandor E."/>
            <person name="Sanguinetti M."/>
            <person name="Schuetze T."/>
            <person name="Sepcic K."/>
            <person name="Shelest E."/>
            <person name="Sherlock G."/>
            <person name="Sophianopoulou V."/>
            <person name="Squina F.M."/>
            <person name="Sun H."/>
            <person name="Susca A."/>
            <person name="Todd R.B."/>
            <person name="Tsang A."/>
            <person name="Unkles S.E."/>
            <person name="van de Wiele N."/>
            <person name="van Rossen-Uffink D."/>
            <person name="Oliveira J.V."/>
            <person name="Vesth T.C."/>
            <person name="Visser J."/>
            <person name="Yu J.-H."/>
            <person name="Zhou M."/>
            <person name="Andersen M.R."/>
            <person name="Archer D.B."/>
            <person name="Baker S.E."/>
            <person name="Benoit I."/>
            <person name="Brakhage A.A."/>
            <person name="Braus G.H."/>
            <person name="Fischer R."/>
            <person name="Frisvad J.C."/>
            <person name="Goldman G.H."/>
            <person name="Houbraken J."/>
            <person name="Oakley B."/>
            <person name="Pocsi I."/>
            <person name="Scazzocchio C."/>
            <person name="Seiboth B."/>
            <person name="vanKuyk P.A."/>
            <person name="Wortman J."/>
            <person name="Dyer P.S."/>
            <person name="Grigoriev I.V."/>
        </authorList>
    </citation>
    <scope>NUCLEOTIDE SEQUENCE [LARGE SCALE GENOMIC DNA]</scope>
    <source>
        <strain evidence="10">CBS 583.65</strain>
    </source>
</reference>
<feature type="transmembrane region" description="Helical" evidence="7">
    <location>
        <begin position="114"/>
        <end position="133"/>
    </location>
</feature>
<dbReference type="InterPro" id="IPR011701">
    <property type="entry name" value="MFS"/>
</dbReference>
<feature type="region of interest" description="Disordered" evidence="6">
    <location>
        <begin position="567"/>
        <end position="591"/>
    </location>
</feature>
<dbReference type="GeneID" id="63726935"/>
<feature type="transmembrane region" description="Helical" evidence="7">
    <location>
        <begin position="170"/>
        <end position="190"/>
    </location>
</feature>
<feature type="transmembrane region" description="Helical" evidence="7">
    <location>
        <begin position="139"/>
        <end position="158"/>
    </location>
</feature>
<evidence type="ECO:0000259" key="8">
    <source>
        <dbReference type="PROSITE" id="PS50850"/>
    </source>
</evidence>
<evidence type="ECO:0000256" key="1">
    <source>
        <dbReference type="ARBA" id="ARBA00004141"/>
    </source>
</evidence>
<dbReference type="PANTHER" id="PTHR23501">
    <property type="entry name" value="MAJOR FACILITATOR SUPERFAMILY"/>
    <property type="match status" value="1"/>
</dbReference>
<dbReference type="PANTHER" id="PTHR23501:SF158">
    <property type="entry name" value="TRANSPORTER, PUTATIVE (AFU_ORTHOLOGUE AFUA_5G14490)-RELATED"/>
    <property type="match status" value="1"/>
</dbReference>
<feature type="compositionally biased region" description="Basic and acidic residues" evidence="6">
    <location>
        <begin position="567"/>
        <end position="577"/>
    </location>
</feature>
<dbReference type="InterPro" id="IPR020846">
    <property type="entry name" value="MFS_dom"/>
</dbReference>
<evidence type="ECO:0000256" key="3">
    <source>
        <dbReference type="ARBA" id="ARBA00022692"/>
    </source>
</evidence>
<feature type="transmembrane region" description="Helical" evidence="7">
    <location>
        <begin position="269"/>
        <end position="288"/>
    </location>
</feature>
<dbReference type="FunFam" id="1.20.1720.10:FF:000014">
    <property type="entry name" value="MFS drug transporter, putative"/>
    <property type="match status" value="1"/>
</dbReference>
<evidence type="ECO:0000256" key="4">
    <source>
        <dbReference type="ARBA" id="ARBA00022989"/>
    </source>
</evidence>
<keyword evidence="10" id="KW-1185">Reference proteome</keyword>
<dbReference type="AlphaFoldDB" id="A0A1L9P8F3"/>
<evidence type="ECO:0000256" key="6">
    <source>
        <dbReference type="SAM" id="MobiDB-lite"/>
    </source>
</evidence>
<evidence type="ECO:0000256" key="2">
    <source>
        <dbReference type="ARBA" id="ARBA00007520"/>
    </source>
</evidence>
<evidence type="ECO:0000256" key="5">
    <source>
        <dbReference type="ARBA" id="ARBA00023136"/>
    </source>
</evidence>
<keyword evidence="5 7" id="KW-0472">Membrane</keyword>
<feature type="compositionally biased region" description="Polar residues" evidence="6">
    <location>
        <begin position="1"/>
        <end position="19"/>
    </location>
</feature>
<dbReference type="InterPro" id="IPR036259">
    <property type="entry name" value="MFS_trans_sf"/>
</dbReference>
<evidence type="ECO:0000313" key="10">
    <source>
        <dbReference type="Proteomes" id="UP000184073"/>
    </source>
</evidence>
<comment type="similarity">
    <text evidence="2">Belongs to the major facilitator superfamily. TCR/Tet family.</text>
</comment>
<keyword evidence="3 7" id="KW-0812">Transmembrane</keyword>
<evidence type="ECO:0000256" key="7">
    <source>
        <dbReference type="SAM" id="Phobius"/>
    </source>
</evidence>
<dbReference type="SUPFAM" id="SSF103473">
    <property type="entry name" value="MFS general substrate transporter"/>
    <property type="match status" value="1"/>
</dbReference>
<dbReference type="PROSITE" id="PS50850">
    <property type="entry name" value="MFS"/>
    <property type="match status" value="1"/>
</dbReference>
<evidence type="ECO:0000313" key="9">
    <source>
        <dbReference type="EMBL" id="OJI97809.1"/>
    </source>
</evidence>
<name>A0A1L9P8F3_ASPVE</name>
<dbReference type="EMBL" id="KV878126">
    <property type="protein sequence ID" value="OJI97809.1"/>
    <property type="molecule type" value="Genomic_DNA"/>
</dbReference>
<feature type="transmembrane region" description="Helical" evidence="7">
    <location>
        <begin position="202"/>
        <end position="225"/>
    </location>
</feature>
<dbReference type="Proteomes" id="UP000184073">
    <property type="component" value="Unassembled WGS sequence"/>
</dbReference>
<feature type="transmembrane region" description="Helical" evidence="7">
    <location>
        <begin position="237"/>
        <end position="257"/>
    </location>
</feature>
<sequence length="591" mass="63949">MASSTTSEIQMSVCPNRNSPEIKPEECDPQTAQPTEPSNARGKWRIGAILIALALSLFISALDQTIVATAAPTISADLHSGGGYVWIGGAYLLGNAASGNIWANLSDIWGRRPILLSAVALFFVSSIICATAVDMPMLIVGRSIQGVAGSGLIQLILITISDLFSVRVRSLFMGLMECIWTVAGALGPVLGGSFTESVSWRWIFWINLPVCGAAFVLLILFLDVHNPKTPFIDGIKAVDWFGSFSILAISIMVLLGLDFGGATFPWDSPKVICLIVFGALMSIAFIYSEKRLAKYPLMPLHVFKSRSNIACFLVDFTHGFVSSLIYQGIRVKRSTHLWMQAFLGSEYFLPLYFQSTKEASPFHSGILILPFILSECLASLSVGIFIHRTGHYRGVIWLGMTAVVLGMGLFIDYNTTTVLGKIISYQIIAGFGCGLLFFPPLLALQNNIPTKDTATATATFGFVRNLAMALSVVLGGVVFQNSMLMKQPLLGDAGLSSTLQEEFTGAEAAANALSVKDVVDPLQRQAVKQAFAWSIRNIWILYTALAAVGLVASAFIRKQELSKEHVETKTGLKEKDPSVSVALQERPVSSV</sequence>
<protein>
    <recommendedName>
        <fullName evidence="8">Major facilitator superfamily (MFS) profile domain-containing protein</fullName>
    </recommendedName>
</protein>
<dbReference type="Gene3D" id="1.20.1720.10">
    <property type="entry name" value="Multidrug resistance protein D"/>
    <property type="match status" value="1"/>
</dbReference>
<feature type="transmembrane region" description="Helical" evidence="7">
    <location>
        <begin position="423"/>
        <end position="442"/>
    </location>
</feature>
<proteinExistence type="inferred from homology"/>
<feature type="transmembrane region" description="Helical" evidence="7">
    <location>
        <begin position="538"/>
        <end position="556"/>
    </location>
</feature>
<organism evidence="9 10">
    <name type="scientific">Aspergillus versicolor CBS 583.65</name>
    <dbReference type="NCBI Taxonomy" id="1036611"/>
    <lineage>
        <taxon>Eukaryota</taxon>
        <taxon>Fungi</taxon>
        <taxon>Dikarya</taxon>
        <taxon>Ascomycota</taxon>
        <taxon>Pezizomycotina</taxon>
        <taxon>Eurotiomycetes</taxon>
        <taxon>Eurotiomycetidae</taxon>
        <taxon>Eurotiales</taxon>
        <taxon>Aspergillaceae</taxon>
        <taxon>Aspergillus</taxon>
        <taxon>Aspergillus subgen. Nidulantes</taxon>
    </lineage>
</organism>
<dbReference type="CDD" id="cd17502">
    <property type="entry name" value="MFS_Azr1_MDR_like"/>
    <property type="match status" value="1"/>
</dbReference>